<organism evidence="3 4">
    <name type="scientific">Lophiostoma macrostomum CBS 122681</name>
    <dbReference type="NCBI Taxonomy" id="1314788"/>
    <lineage>
        <taxon>Eukaryota</taxon>
        <taxon>Fungi</taxon>
        <taxon>Dikarya</taxon>
        <taxon>Ascomycota</taxon>
        <taxon>Pezizomycotina</taxon>
        <taxon>Dothideomycetes</taxon>
        <taxon>Pleosporomycetidae</taxon>
        <taxon>Pleosporales</taxon>
        <taxon>Lophiostomataceae</taxon>
        <taxon>Lophiostoma</taxon>
    </lineage>
</organism>
<feature type="transmembrane region" description="Helical" evidence="2">
    <location>
        <begin position="554"/>
        <end position="578"/>
    </location>
</feature>
<keyword evidence="4" id="KW-1185">Reference proteome</keyword>
<feature type="compositionally biased region" description="Polar residues" evidence="1">
    <location>
        <begin position="161"/>
        <end position="171"/>
    </location>
</feature>
<name>A0A6A6TS41_9PLEO</name>
<feature type="compositionally biased region" description="Pro residues" evidence="1">
    <location>
        <begin position="479"/>
        <end position="492"/>
    </location>
</feature>
<feature type="region of interest" description="Disordered" evidence="1">
    <location>
        <begin position="143"/>
        <end position="171"/>
    </location>
</feature>
<dbReference type="Proteomes" id="UP000799324">
    <property type="component" value="Unassembled WGS sequence"/>
</dbReference>
<feature type="region of interest" description="Disordered" evidence="1">
    <location>
        <begin position="858"/>
        <end position="877"/>
    </location>
</feature>
<dbReference type="OrthoDB" id="10259622at2759"/>
<evidence type="ECO:0000256" key="2">
    <source>
        <dbReference type="SAM" id="Phobius"/>
    </source>
</evidence>
<protein>
    <recommendedName>
        <fullName evidence="5">Glycoprotease family protein</fullName>
    </recommendedName>
</protein>
<feature type="region of interest" description="Disordered" evidence="1">
    <location>
        <begin position="63"/>
        <end position="91"/>
    </location>
</feature>
<keyword evidence="2" id="KW-1133">Transmembrane helix</keyword>
<proteinExistence type="predicted"/>
<feature type="region of interest" description="Disordered" evidence="1">
    <location>
        <begin position="452"/>
        <end position="520"/>
    </location>
</feature>
<evidence type="ECO:0000256" key="1">
    <source>
        <dbReference type="SAM" id="MobiDB-lite"/>
    </source>
</evidence>
<dbReference type="EMBL" id="MU004288">
    <property type="protein sequence ID" value="KAF2662889.1"/>
    <property type="molecule type" value="Genomic_DNA"/>
</dbReference>
<accession>A0A6A6TS41</accession>
<keyword evidence="2" id="KW-0472">Membrane</keyword>
<keyword evidence="2" id="KW-0812">Transmembrane</keyword>
<feature type="compositionally biased region" description="Low complexity" evidence="1">
    <location>
        <begin position="468"/>
        <end position="478"/>
    </location>
</feature>
<evidence type="ECO:0000313" key="4">
    <source>
        <dbReference type="Proteomes" id="UP000799324"/>
    </source>
</evidence>
<dbReference type="AlphaFoldDB" id="A0A6A6TS41"/>
<feature type="compositionally biased region" description="Low complexity" evidence="1">
    <location>
        <begin position="859"/>
        <end position="873"/>
    </location>
</feature>
<gene>
    <name evidence="3" type="ORF">K491DRAFT_584129</name>
</gene>
<evidence type="ECO:0008006" key="5">
    <source>
        <dbReference type="Google" id="ProtNLM"/>
    </source>
</evidence>
<evidence type="ECO:0000313" key="3">
    <source>
        <dbReference type="EMBL" id="KAF2662889.1"/>
    </source>
</evidence>
<reference evidence="3" key="1">
    <citation type="journal article" date="2020" name="Stud. Mycol.">
        <title>101 Dothideomycetes genomes: a test case for predicting lifestyles and emergence of pathogens.</title>
        <authorList>
            <person name="Haridas S."/>
            <person name="Albert R."/>
            <person name="Binder M."/>
            <person name="Bloem J."/>
            <person name="Labutti K."/>
            <person name="Salamov A."/>
            <person name="Andreopoulos B."/>
            <person name="Baker S."/>
            <person name="Barry K."/>
            <person name="Bills G."/>
            <person name="Bluhm B."/>
            <person name="Cannon C."/>
            <person name="Castanera R."/>
            <person name="Culley D."/>
            <person name="Daum C."/>
            <person name="Ezra D."/>
            <person name="Gonzalez J."/>
            <person name="Henrissat B."/>
            <person name="Kuo A."/>
            <person name="Liang C."/>
            <person name="Lipzen A."/>
            <person name="Lutzoni F."/>
            <person name="Magnuson J."/>
            <person name="Mondo S."/>
            <person name="Nolan M."/>
            <person name="Ohm R."/>
            <person name="Pangilinan J."/>
            <person name="Park H.-J."/>
            <person name="Ramirez L."/>
            <person name="Alfaro M."/>
            <person name="Sun H."/>
            <person name="Tritt A."/>
            <person name="Yoshinaga Y."/>
            <person name="Zwiers L.-H."/>
            <person name="Turgeon B."/>
            <person name="Goodwin S."/>
            <person name="Spatafora J."/>
            <person name="Crous P."/>
            <person name="Grigoriev I."/>
        </authorList>
    </citation>
    <scope>NUCLEOTIDE SEQUENCE</scope>
    <source>
        <strain evidence="3">CBS 122681</strain>
    </source>
</reference>
<sequence>MSATNFGPTGHYPQPIPIQHLPTHEDTRQDPVLVLFNGAYILPSTTYERAEWGSDAQIAARRAMSKRSSRSYAGRVSRARSKKKEMLPRPMMPTLDTSFVRLKGAAPRQVYPKELDPGINKAVKKHSWFGLGTPGTRGRGLGITKGTPQPEQAQAPPLNKNPKTADSLTSSTKNWLEISPSDRPIPIGISLPSDSVADISPYQSTRQRSESDATLVTPSIIITPAVAMKSVCLDLDHDKNGAITRKRNDTLDSAGTTFEDMEYEMSPKNRTTSTATMFEEDEVPLRDKQGQLSALTPDTSTVPTPRRSRGWWNVITTPFEFSRSNSTWTQNVQSGEKIPDMPEMPQRFGGFQYSPSTSSTYIWSATEKSPSTSGDSPMVPMPLSIPSRGDVNVASPLSAMSASPVVGTATIGTVLMPRQVSEQQQQPIHINIELLDRRPDMHVRTSSAPVAQPIFATPQAPQSSKVEFSTPSTTASRTPPQPSPPPFPPPPHFSSKSPQAGFDYSSRSSSPVSYTDAKGKKKHRKAFNFMDLLPSVFRQRRDKKQKKKRRSRKFCWGCCCCLLILILLAILVPVVVVITRKHNNTGSKGPVQTPTTQWLNLTGYPPIPTGISTIAQPEDAMEEPGCIAPPTVWSCSVPKEDQQAISPNKPDQPNFELQIIYDNSSTSSSSKTRRGWRAANPVSAGAVVRSRFLNVRAAPAASPAPPSIADYQFLGNTTDDNEAPFEGEDTPFFISFLDPKGTTSSRLLKRADAGNNLTSAIPPPQLNSDGTAAPANLLPLTSNQSLRLFNRGKDDEHYGFFVYYDRSIFLKSISRNGTLGGNPADVDGGASLDAATLRCTWAQTRFLVQIWTKSEKTKPLLGSSGPTNSSSTSFQRPGSFPYPVTVTIDRHGGSATDKMAYCYTMDNDRKIQNLPENKQFLFEDRTFGGTIVNPSKGPDLNVSGPIDGGHGGCSCQWQNWLA</sequence>
<feature type="region of interest" description="Disordered" evidence="1">
    <location>
        <begin position="1"/>
        <end position="23"/>
    </location>
</feature>